<comment type="caution">
    <text evidence="1">The sequence shown here is derived from an EMBL/GenBank/DDBJ whole genome shotgun (WGS) entry which is preliminary data.</text>
</comment>
<evidence type="ECO:0000313" key="2">
    <source>
        <dbReference type="Proteomes" id="UP001183176"/>
    </source>
</evidence>
<dbReference type="Proteomes" id="UP001183176">
    <property type="component" value="Unassembled WGS sequence"/>
</dbReference>
<keyword evidence="2" id="KW-1185">Reference proteome</keyword>
<protein>
    <submittedName>
        <fullName evidence="1">Uncharacterized protein</fullName>
    </submittedName>
</protein>
<accession>A0ABU2JCC0</accession>
<sequence>MSAAASQPAYPQLSAESTSAVAQRLAEVVSRYHGDTLADDQLLELRSRLGTQLAAAERLHRFPLRNDQEPIFVVRADDGGVA</sequence>
<evidence type="ECO:0000313" key="1">
    <source>
        <dbReference type="EMBL" id="MDT0262638.1"/>
    </source>
</evidence>
<organism evidence="1 2">
    <name type="scientific">Jatrophihabitans lederbergiae</name>
    <dbReference type="NCBI Taxonomy" id="3075547"/>
    <lineage>
        <taxon>Bacteria</taxon>
        <taxon>Bacillati</taxon>
        <taxon>Actinomycetota</taxon>
        <taxon>Actinomycetes</taxon>
        <taxon>Jatrophihabitantales</taxon>
        <taxon>Jatrophihabitantaceae</taxon>
        <taxon>Jatrophihabitans</taxon>
    </lineage>
</organism>
<name>A0ABU2JCC0_9ACTN</name>
<proteinExistence type="predicted"/>
<dbReference type="EMBL" id="JAVREH010000020">
    <property type="protein sequence ID" value="MDT0262638.1"/>
    <property type="molecule type" value="Genomic_DNA"/>
</dbReference>
<reference evidence="2" key="1">
    <citation type="submission" date="2023-07" db="EMBL/GenBank/DDBJ databases">
        <title>30 novel species of actinomycetes from the DSMZ collection.</title>
        <authorList>
            <person name="Nouioui I."/>
        </authorList>
    </citation>
    <scope>NUCLEOTIDE SEQUENCE [LARGE SCALE GENOMIC DNA]</scope>
    <source>
        <strain evidence="2">DSM 44399</strain>
    </source>
</reference>
<dbReference type="RefSeq" id="WP_311423788.1">
    <property type="nucleotide sequence ID" value="NZ_JAVREH010000020.1"/>
</dbReference>
<gene>
    <name evidence="1" type="ORF">RM423_14680</name>
</gene>